<dbReference type="CDD" id="cd00303">
    <property type="entry name" value="retropepsin_like"/>
    <property type="match status" value="1"/>
</dbReference>
<evidence type="ECO:0000313" key="3">
    <source>
        <dbReference type="Proteomes" id="UP001153076"/>
    </source>
</evidence>
<evidence type="ECO:0000256" key="1">
    <source>
        <dbReference type="SAM" id="MobiDB-lite"/>
    </source>
</evidence>
<gene>
    <name evidence="2" type="ORF">Cgig2_017855</name>
</gene>
<name>A0A9Q1KYY6_9CARY</name>
<dbReference type="PANTHER" id="PTHR33240:SF17">
    <property type="entry name" value="EUKARYOTIC PEPTIDE CHAIN RELEASE FACTOR GTP-BINDING SUBUNIT-LIKE"/>
    <property type="match status" value="1"/>
</dbReference>
<dbReference type="OrthoDB" id="903981at2759"/>
<feature type="region of interest" description="Disordered" evidence="1">
    <location>
        <begin position="1"/>
        <end position="46"/>
    </location>
</feature>
<proteinExistence type="predicted"/>
<reference evidence="2" key="1">
    <citation type="submission" date="2022-04" db="EMBL/GenBank/DDBJ databases">
        <title>Carnegiea gigantea Genome sequencing and assembly v2.</title>
        <authorList>
            <person name="Copetti D."/>
            <person name="Sanderson M.J."/>
            <person name="Burquez A."/>
            <person name="Wojciechowski M.F."/>
        </authorList>
    </citation>
    <scope>NUCLEOTIDE SEQUENCE</scope>
    <source>
        <strain evidence="2">SGP5-SGP5p</strain>
        <tissue evidence="2">Aerial part</tissue>
    </source>
</reference>
<dbReference type="Proteomes" id="UP001153076">
    <property type="component" value="Unassembled WGS sequence"/>
</dbReference>
<feature type="compositionally biased region" description="Basic and acidic residues" evidence="1">
    <location>
        <begin position="35"/>
        <end position="46"/>
    </location>
</feature>
<dbReference type="EMBL" id="JAKOGI010000009">
    <property type="protein sequence ID" value="KAJ8451464.1"/>
    <property type="molecule type" value="Genomic_DNA"/>
</dbReference>
<dbReference type="PANTHER" id="PTHR33240">
    <property type="entry name" value="OS08G0508500 PROTEIN"/>
    <property type="match status" value="1"/>
</dbReference>
<keyword evidence="3" id="KW-1185">Reference proteome</keyword>
<protein>
    <submittedName>
        <fullName evidence="2">Uncharacterized protein</fullName>
    </submittedName>
</protein>
<evidence type="ECO:0000313" key="2">
    <source>
        <dbReference type="EMBL" id="KAJ8451464.1"/>
    </source>
</evidence>
<dbReference type="AlphaFoldDB" id="A0A9Q1KYY6"/>
<sequence>MEATNSARPLPHFDYVPTTGCEPSHQCARVPSPHSTEREWEASRSNRSDQAYMGNHDQAHVSFVENKSLHSPSRGMKSVLRKLWLPSPGVMRRAQLRGMQQVLTAEQGARVIVPTMVFGGREAPRFASPHDGPLVVEMKVASAIVRRILIDTERSVDIITWDYLKKLTYPGWDIVPLVHPILCFGRQKVNLTGMVHLHLSFGEKLKARNLEVDFPVVDVPTAYNIILGRPTLH</sequence>
<comment type="caution">
    <text evidence="2">The sequence shown here is derived from an EMBL/GenBank/DDBJ whole genome shotgun (WGS) entry which is preliminary data.</text>
</comment>
<accession>A0A9Q1KYY6</accession>
<organism evidence="2 3">
    <name type="scientific">Carnegiea gigantea</name>
    <dbReference type="NCBI Taxonomy" id="171969"/>
    <lineage>
        <taxon>Eukaryota</taxon>
        <taxon>Viridiplantae</taxon>
        <taxon>Streptophyta</taxon>
        <taxon>Embryophyta</taxon>
        <taxon>Tracheophyta</taxon>
        <taxon>Spermatophyta</taxon>
        <taxon>Magnoliopsida</taxon>
        <taxon>eudicotyledons</taxon>
        <taxon>Gunneridae</taxon>
        <taxon>Pentapetalae</taxon>
        <taxon>Caryophyllales</taxon>
        <taxon>Cactineae</taxon>
        <taxon>Cactaceae</taxon>
        <taxon>Cactoideae</taxon>
        <taxon>Echinocereeae</taxon>
        <taxon>Carnegiea</taxon>
    </lineage>
</organism>